<feature type="domain" description="FAD/NAD(P)-binding" evidence="7">
    <location>
        <begin position="5"/>
        <end position="317"/>
    </location>
</feature>
<evidence type="ECO:0000256" key="3">
    <source>
        <dbReference type="ARBA" id="ARBA00022827"/>
    </source>
</evidence>
<evidence type="ECO:0000313" key="9">
    <source>
        <dbReference type="EMBL" id="KRN30591.1"/>
    </source>
</evidence>
<dbReference type="Pfam" id="PF07992">
    <property type="entry name" value="Pyr_redox_2"/>
    <property type="match status" value="1"/>
</dbReference>
<accession>A0A0R2FH54</accession>
<evidence type="ECO:0000256" key="4">
    <source>
        <dbReference type="PIRSR" id="PIRSR000350-3"/>
    </source>
</evidence>
<keyword evidence="10" id="KW-1185">Reference proteome</keyword>
<protein>
    <submittedName>
        <fullName evidence="8">Glutathione reductase</fullName>
    </submittedName>
</protein>
<dbReference type="InterPro" id="IPR016156">
    <property type="entry name" value="FAD/NAD-linked_Rdtase_dimer_sf"/>
</dbReference>
<evidence type="ECO:0000259" key="7">
    <source>
        <dbReference type="Pfam" id="PF07992"/>
    </source>
</evidence>
<name>A0A0R2FH54_9LACO</name>
<feature type="disulfide bond" description="Redox-active" evidence="5">
    <location>
        <begin position="42"/>
        <end position="47"/>
    </location>
</feature>
<gene>
    <name evidence="8" type="ORF">IV38_GL001778</name>
    <name evidence="9" type="ORF">IV40_GL001778</name>
</gene>
<keyword evidence="2" id="KW-0285">Flavoprotein</keyword>
<feature type="binding site" evidence="4">
    <location>
        <position position="300"/>
    </location>
    <ligand>
        <name>FAD</name>
        <dbReference type="ChEBI" id="CHEBI:57692"/>
    </ligand>
</feature>
<dbReference type="GO" id="GO:0016491">
    <property type="term" value="F:oxidoreductase activity"/>
    <property type="evidence" value="ECO:0007669"/>
    <property type="project" value="InterPro"/>
</dbReference>
<dbReference type="STRING" id="81857.IV38_GL001778"/>
<dbReference type="InterPro" id="IPR004099">
    <property type="entry name" value="Pyr_nucl-diS_OxRdtase_dimer"/>
</dbReference>
<dbReference type="AlphaFoldDB" id="A0A0R2FH54"/>
<dbReference type="Proteomes" id="UP000051645">
    <property type="component" value="Unassembled WGS sequence"/>
</dbReference>
<reference evidence="10 11" key="1">
    <citation type="journal article" date="2015" name="Genome Announc.">
        <title>Expanding the biotechnology potential of lactobacilli through comparative genomics of 213 strains and associated genera.</title>
        <authorList>
            <person name="Sun Z."/>
            <person name="Harris H.M."/>
            <person name="McCann A."/>
            <person name="Guo C."/>
            <person name="Argimon S."/>
            <person name="Zhang W."/>
            <person name="Yang X."/>
            <person name="Jeffery I.B."/>
            <person name="Cooney J.C."/>
            <person name="Kagawa T.F."/>
            <person name="Liu W."/>
            <person name="Song Y."/>
            <person name="Salvetti E."/>
            <person name="Wrobel A."/>
            <person name="Rasinkangas P."/>
            <person name="Parkhill J."/>
            <person name="Rea M.C."/>
            <person name="O'Sullivan O."/>
            <person name="Ritari J."/>
            <person name="Douillard F.P."/>
            <person name="Paul Ross R."/>
            <person name="Yang R."/>
            <person name="Briner A.E."/>
            <person name="Felis G.E."/>
            <person name="de Vos W.M."/>
            <person name="Barrangou R."/>
            <person name="Klaenhammer T.R."/>
            <person name="Caufield P.W."/>
            <person name="Cui Y."/>
            <person name="Zhang H."/>
            <person name="O'Toole P.W."/>
        </authorList>
    </citation>
    <scope>NUCLEOTIDE SEQUENCE [LARGE SCALE GENOMIC DNA]</scope>
    <source>
        <strain evidence="8 11">ATCC BAA-66</strain>
        <strain evidence="9 10">DSM 13344</strain>
    </source>
</reference>
<dbReference type="PANTHER" id="PTHR43014:SF5">
    <property type="entry name" value="GLUTATHIONE REDUCTASE (NADPH)"/>
    <property type="match status" value="1"/>
</dbReference>
<dbReference type="Gene3D" id="3.30.390.30">
    <property type="match status" value="1"/>
</dbReference>
<dbReference type="Pfam" id="PF02852">
    <property type="entry name" value="Pyr_redox_dim"/>
    <property type="match status" value="1"/>
</dbReference>
<dbReference type="InterPro" id="IPR001100">
    <property type="entry name" value="Pyr_nuc-diS_OxRdtase"/>
</dbReference>
<sequence length="446" mass="48360">MMTHYDTIVIGGGPAGLAAAYPLKAAGQTVLVVENDLWGGTCPNRGCDPKKMLYTSVAAQDLTQQMQQHGLTGLPQVDWPALMAFKNTYTDKVPNNTLAGLKATGIDTAAGTAQFQDERTLTVGTTDYTADQFVIATGQQPALLPMKGQQYLKTSNDFLDLKTLPKRITFIGAGYIAIELANIAATAGAQVHIVQHNDRLLRQFPQTYTQKLAELLTQQKQIQFDYNVEIETITSEADGYHLQGTNGYQATTDLVIDATGRTPNVTALQLGNAGVTTDRHGVVVNDHLQSSNSRVYAVGDVVSKSQPKLTPVASFEGGYLGQLLTGQTTATIAYPTIPTIVYASPKLAMAGVSLETAQQNPAHYQVTTQDVTSWFTYMRIREPYAQVSTITDQQTGLLVGAVVLSESADRLINDFVVMIDQKTPAAQISKRIMTYPTVESDLSYFY</sequence>
<dbReference type="PATRIC" id="fig|81857.3.peg.1795"/>
<dbReference type="PRINTS" id="PR00368">
    <property type="entry name" value="FADPNR"/>
</dbReference>
<evidence type="ECO:0000259" key="6">
    <source>
        <dbReference type="Pfam" id="PF02852"/>
    </source>
</evidence>
<proteinExistence type="inferred from homology"/>
<feature type="binding site" evidence="4">
    <location>
        <position position="51"/>
    </location>
    <ligand>
        <name>FAD</name>
        <dbReference type="ChEBI" id="CHEBI:57692"/>
    </ligand>
</feature>
<dbReference type="GO" id="GO:0000166">
    <property type="term" value="F:nucleotide binding"/>
    <property type="evidence" value="ECO:0007669"/>
    <property type="project" value="UniProtKB-KW"/>
</dbReference>
<dbReference type="Gene3D" id="3.50.50.60">
    <property type="entry name" value="FAD/NAD(P)-binding domain"/>
    <property type="match status" value="2"/>
</dbReference>
<dbReference type="SUPFAM" id="SSF51905">
    <property type="entry name" value="FAD/NAD(P)-binding domain"/>
    <property type="match status" value="1"/>
</dbReference>
<dbReference type="PANTHER" id="PTHR43014">
    <property type="entry name" value="MERCURIC REDUCTASE"/>
    <property type="match status" value="1"/>
</dbReference>
<evidence type="ECO:0000256" key="5">
    <source>
        <dbReference type="PIRSR" id="PIRSR000350-4"/>
    </source>
</evidence>
<comment type="cofactor">
    <cofactor evidence="4">
        <name>FAD</name>
        <dbReference type="ChEBI" id="CHEBI:57692"/>
    </cofactor>
    <text evidence="4">Binds 1 FAD per subunit.</text>
</comment>
<comment type="similarity">
    <text evidence="1">Belongs to the class-I pyridine nucleotide-disulfide oxidoreductase family.</text>
</comment>
<evidence type="ECO:0000313" key="8">
    <source>
        <dbReference type="EMBL" id="KRN27938.1"/>
    </source>
</evidence>
<dbReference type="PIRSF" id="PIRSF000350">
    <property type="entry name" value="Mercury_reductase_MerA"/>
    <property type="match status" value="1"/>
</dbReference>
<dbReference type="EMBL" id="JQAT01000005">
    <property type="protein sequence ID" value="KRN27938.1"/>
    <property type="molecule type" value="Genomic_DNA"/>
</dbReference>
<organism evidence="8 11">
    <name type="scientific">Lactobacillus selangorensis</name>
    <dbReference type="NCBI Taxonomy" id="81857"/>
    <lineage>
        <taxon>Bacteria</taxon>
        <taxon>Bacillati</taxon>
        <taxon>Bacillota</taxon>
        <taxon>Bacilli</taxon>
        <taxon>Lactobacillales</taxon>
        <taxon>Lactobacillaceae</taxon>
        <taxon>Lactobacillus</taxon>
    </lineage>
</organism>
<evidence type="ECO:0000313" key="10">
    <source>
        <dbReference type="Proteomes" id="UP000051645"/>
    </source>
</evidence>
<keyword evidence="4" id="KW-0547">Nucleotide-binding</keyword>
<dbReference type="RefSeq" id="WP_156404263.1">
    <property type="nucleotide sequence ID" value="NZ_JQAT01000005.1"/>
</dbReference>
<feature type="binding site" evidence="4">
    <location>
        <begin position="172"/>
        <end position="179"/>
    </location>
    <ligand>
        <name>NAD(+)</name>
        <dbReference type="ChEBI" id="CHEBI:57540"/>
    </ligand>
</feature>
<keyword evidence="4" id="KW-0520">NAD</keyword>
<evidence type="ECO:0000313" key="11">
    <source>
        <dbReference type="Proteomes" id="UP000051751"/>
    </source>
</evidence>
<feature type="binding site" evidence="4">
    <location>
        <position position="260"/>
    </location>
    <ligand>
        <name>NAD(+)</name>
        <dbReference type="ChEBI" id="CHEBI:57540"/>
    </ligand>
</feature>
<dbReference type="PRINTS" id="PR00411">
    <property type="entry name" value="PNDRDTASEI"/>
</dbReference>
<dbReference type="InterPro" id="IPR023753">
    <property type="entry name" value="FAD/NAD-binding_dom"/>
</dbReference>
<evidence type="ECO:0000256" key="1">
    <source>
        <dbReference type="ARBA" id="ARBA00007532"/>
    </source>
</evidence>
<comment type="caution">
    <text evidence="8">The sequence shown here is derived from an EMBL/GenBank/DDBJ whole genome shotgun (WGS) entry which is preliminary data.</text>
</comment>
<dbReference type="InterPro" id="IPR036188">
    <property type="entry name" value="FAD/NAD-bd_sf"/>
</dbReference>
<dbReference type="Proteomes" id="UP000051751">
    <property type="component" value="Unassembled WGS sequence"/>
</dbReference>
<dbReference type="EMBL" id="JQAZ01000006">
    <property type="protein sequence ID" value="KRN30591.1"/>
    <property type="molecule type" value="Genomic_DNA"/>
</dbReference>
<dbReference type="SUPFAM" id="SSF55424">
    <property type="entry name" value="FAD/NAD-linked reductases, dimerisation (C-terminal) domain"/>
    <property type="match status" value="1"/>
</dbReference>
<keyword evidence="3 4" id="KW-0274">FAD</keyword>
<feature type="domain" description="Pyridine nucleotide-disulphide oxidoreductase dimerisation" evidence="6">
    <location>
        <begin position="337"/>
        <end position="439"/>
    </location>
</feature>
<evidence type="ECO:0000256" key="2">
    <source>
        <dbReference type="ARBA" id="ARBA00022630"/>
    </source>
</evidence>
<dbReference type="OrthoDB" id="9800167at2"/>